<gene>
    <name evidence="1" type="ORF">METZ01_LOCUS475575</name>
</gene>
<protein>
    <submittedName>
        <fullName evidence="1">Uncharacterized protein</fullName>
    </submittedName>
</protein>
<proteinExistence type="predicted"/>
<dbReference type="AlphaFoldDB" id="A0A383BS74"/>
<sequence>MSKDGLLCFDVSGDVRTMNRSGDNYSFFSEIRGRGRLRNRRLPVLLVEKPDHLDHTHHRRSAYRISVCLKGTTEWPTSREILSQPAALTNLSGDGA</sequence>
<accession>A0A383BS74</accession>
<reference evidence="1" key="1">
    <citation type="submission" date="2018-05" db="EMBL/GenBank/DDBJ databases">
        <authorList>
            <person name="Lanie J.A."/>
            <person name="Ng W.-L."/>
            <person name="Kazmierczak K.M."/>
            <person name="Andrzejewski T.M."/>
            <person name="Davidsen T.M."/>
            <person name="Wayne K.J."/>
            <person name="Tettelin H."/>
            <person name="Glass J.I."/>
            <person name="Rusch D."/>
            <person name="Podicherti R."/>
            <person name="Tsui H.-C.T."/>
            <person name="Winkler M.E."/>
        </authorList>
    </citation>
    <scope>NUCLEOTIDE SEQUENCE</scope>
</reference>
<evidence type="ECO:0000313" key="1">
    <source>
        <dbReference type="EMBL" id="SVE22721.1"/>
    </source>
</evidence>
<name>A0A383BS74_9ZZZZ</name>
<organism evidence="1">
    <name type="scientific">marine metagenome</name>
    <dbReference type="NCBI Taxonomy" id="408172"/>
    <lineage>
        <taxon>unclassified sequences</taxon>
        <taxon>metagenomes</taxon>
        <taxon>ecological metagenomes</taxon>
    </lineage>
</organism>
<feature type="non-terminal residue" evidence="1">
    <location>
        <position position="96"/>
    </location>
</feature>
<dbReference type="EMBL" id="UINC01202761">
    <property type="protein sequence ID" value="SVE22721.1"/>
    <property type="molecule type" value="Genomic_DNA"/>
</dbReference>